<dbReference type="Pfam" id="PF01428">
    <property type="entry name" value="zf-AN1"/>
    <property type="match status" value="1"/>
</dbReference>
<dbReference type="Proteomes" id="UP001206595">
    <property type="component" value="Unassembled WGS sequence"/>
</dbReference>
<protein>
    <recommendedName>
        <fullName evidence="4">AN1-type domain-containing protein</fullName>
    </recommendedName>
</protein>
<dbReference type="Gene3D" id="4.10.1110.10">
    <property type="entry name" value="AN1-like Zinc finger"/>
    <property type="match status" value="1"/>
</dbReference>
<dbReference type="EMBL" id="MU620995">
    <property type="protein sequence ID" value="KAI8575168.1"/>
    <property type="molecule type" value="Genomic_DNA"/>
</dbReference>
<keyword evidence="3" id="KW-0862">Zinc</keyword>
<sequence length="70" mass="7944">MSDHLASHCTDIEVDHKTKILVPIVCSSCGKQVCVKHRWPKEHNCQPQPKITKAVADSKKMLKAYRALVY</sequence>
<evidence type="ECO:0000256" key="1">
    <source>
        <dbReference type="ARBA" id="ARBA00022723"/>
    </source>
</evidence>
<keyword evidence="1" id="KW-0479">Metal-binding</keyword>
<dbReference type="RefSeq" id="XP_051440172.1">
    <property type="nucleotide sequence ID" value="XM_051592567.1"/>
</dbReference>
<dbReference type="GO" id="GO:0008270">
    <property type="term" value="F:zinc ion binding"/>
    <property type="evidence" value="ECO:0007669"/>
    <property type="project" value="UniProtKB-KW"/>
</dbReference>
<gene>
    <name evidence="5" type="ORF">K450DRAFT_263010</name>
</gene>
<accession>A0AAD5E0H5</accession>
<proteinExistence type="predicted"/>
<comment type="caution">
    <text evidence="5">The sequence shown here is derived from an EMBL/GenBank/DDBJ whole genome shotgun (WGS) entry which is preliminary data.</text>
</comment>
<dbReference type="GeneID" id="75917909"/>
<evidence type="ECO:0000259" key="4">
    <source>
        <dbReference type="Pfam" id="PF01428"/>
    </source>
</evidence>
<reference evidence="5" key="1">
    <citation type="submission" date="2021-06" db="EMBL/GenBank/DDBJ databases">
        <authorList>
            <consortium name="DOE Joint Genome Institute"/>
            <person name="Mondo S.J."/>
            <person name="Amses K.R."/>
            <person name="Simmons D.R."/>
            <person name="Longcore J.E."/>
            <person name="Seto K."/>
            <person name="Alves G.H."/>
            <person name="Bonds A.E."/>
            <person name="Quandt C.A."/>
            <person name="Davis W.J."/>
            <person name="Chang Y."/>
            <person name="Letcher P.M."/>
            <person name="Powell M.J."/>
            <person name="Kuo A."/>
            <person name="Labutti K."/>
            <person name="Pangilinan J."/>
            <person name="Andreopoulos W."/>
            <person name="Tritt A."/>
            <person name="Riley R."/>
            <person name="Hundley H."/>
            <person name="Johnson J."/>
            <person name="Lipzen A."/>
            <person name="Barry K."/>
            <person name="Berbee M.L."/>
            <person name="Buchler N.E."/>
            <person name="Grigoriev I.V."/>
            <person name="Spatafora J.W."/>
            <person name="Stajich J.E."/>
            <person name="James T.Y."/>
        </authorList>
    </citation>
    <scope>NUCLEOTIDE SEQUENCE</scope>
    <source>
        <strain evidence="5">AG</strain>
    </source>
</reference>
<evidence type="ECO:0000256" key="3">
    <source>
        <dbReference type="ARBA" id="ARBA00022833"/>
    </source>
</evidence>
<evidence type="ECO:0000313" key="6">
    <source>
        <dbReference type="Proteomes" id="UP001206595"/>
    </source>
</evidence>
<evidence type="ECO:0000313" key="5">
    <source>
        <dbReference type="EMBL" id="KAI8575168.1"/>
    </source>
</evidence>
<dbReference type="InterPro" id="IPR000058">
    <property type="entry name" value="Znf_AN1"/>
</dbReference>
<evidence type="ECO:0000256" key="2">
    <source>
        <dbReference type="ARBA" id="ARBA00022771"/>
    </source>
</evidence>
<name>A0AAD5E0H5_UMBRA</name>
<feature type="domain" description="AN1-type" evidence="4">
    <location>
        <begin position="17"/>
        <end position="48"/>
    </location>
</feature>
<keyword evidence="6" id="KW-1185">Reference proteome</keyword>
<keyword evidence="2" id="KW-0863">Zinc-finger</keyword>
<dbReference type="SUPFAM" id="SSF118310">
    <property type="entry name" value="AN1-like Zinc finger"/>
    <property type="match status" value="1"/>
</dbReference>
<organism evidence="5 6">
    <name type="scientific">Umbelopsis ramanniana AG</name>
    <dbReference type="NCBI Taxonomy" id="1314678"/>
    <lineage>
        <taxon>Eukaryota</taxon>
        <taxon>Fungi</taxon>
        <taxon>Fungi incertae sedis</taxon>
        <taxon>Mucoromycota</taxon>
        <taxon>Mucoromycotina</taxon>
        <taxon>Umbelopsidomycetes</taxon>
        <taxon>Umbelopsidales</taxon>
        <taxon>Umbelopsidaceae</taxon>
        <taxon>Umbelopsis</taxon>
    </lineage>
</organism>
<dbReference type="InterPro" id="IPR035896">
    <property type="entry name" value="AN1-like_Znf"/>
</dbReference>
<reference evidence="5" key="2">
    <citation type="journal article" date="2022" name="Proc. Natl. Acad. Sci. U.S.A.">
        <title>Diploid-dominant life cycles characterize the early evolution of Fungi.</title>
        <authorList>
            <person name="Amses K.R."/>
            <person name="Simmons D.R."/>
            <person name="Longcore J.E."/>
            <person name="Mondo S.J."/>
            <person name="Seto K."/>
            <person name="Jeronimo G.H."/>
            <person name="Bonds A.E."/>
            <person name="Quandt C.A."/>
            <person name="Davis W.J."/>
            <person name="Chang Y."/>
            <person name="Federici B.A."/>
            <person name="Kuo A."/>
            <person name="LaButti K."/>
            <person name="Pangilinan J."/>
            <person name="Andreopoulos W."/>
            <person name="Tritt A."/>
            <person name="Riley R."/>
            <person name="Hundley H."/>
            <person name="Johnson J."/>
            <person name="Lipzen A."/>
            <person name="Barry K."/>
            <person name="Lang B.F."/>
            <person name="Cuomo C.A."/>
            <person name="Buchler N.E."/>
            <person name="Grigoriev I.V."/>
            <person name="Spatafora J.W."/>
            <person name="Stajich J.E."/>
            <person name="James T.Y."/>
        </authorList>
    </citation>
    <scope>NUCLEOTIDE SEQUENCE</scope>
    <source>
        <strain evidence="5">AG</strain>
    </source>
</reference>
<dbReference type="AlphaFoldDB" id="A0AAD5E0H5"/>